<evidence type="ECO:0000256" key="3">
    <source>
        <dbReference type="ARBA" id="ARBA00022801"/>
    </source>
</evidence>
<dbReference type="EMBL" id="JAUTWS010000076">
    <property type="protein sequence ID" value="MDO9713221.1"/>
    <property type="molecule type" value="Genomic_DNA"/>
</dbReference>
<keyword evidence="4" id="KW-0720">Serine protease</keyword>
<keyword evidence="6" id="KW-1185">Reference proteome</keyword>
<dbReference type="InterPro" id="IPR029062">
    <property type="entry name" value="Class_I_gatase-like"/>
</dbReference>
<gene>
    <name evidence="5" type="ORF">Q7A36_33140</name>
</gene>
<evidence type="ECO:0000256" key="1">
    <source>
        <dbReference type="ARBA" id="ARBA00006534"/>
    </source>
</evidence>
<dbReference type="InterPro" id="IPR005320">
    <property type="entry name" value="Peptidase_S51"/>
</dbReference>
<proteinExistence type="inferred from homology"/>
<reference evidence="5 6" key="1">
    <citation type="submission" date="2023-08" db="EMBL/GenBank/DDBJ databases">
        <title>The draft genome sequence of Paracraurococcus sp. LOR1-02.</title>
        <authorList>
            <person name="Kingkaew E."/>
            <person name="Tanasupawat S."/>
        </authorList>
    </citation>
    <scope>NUCLEOTIDE SEQUENCE [LARGE SCALE GENOMIC DNA]</scope>
    <source>
        <strain evidence="5 6">LOR1-02</strain>
    </source>
</reference>
<evidence type="ECO:0000256" key="4">
    <source>
        <dbReference type="ARBA" id="ARBA00022825"/>
    </source>
</evidence>
<organism evidence="5 6">
    <name type="scientific">Paracraurococcus lichenis</name>
    <dbReference type="NCBI Taxonomy" id="3064888"/>
    <lineage>
        <taxon>Bacteria</taxon>
        <taxon>Pseudomonadati</taxon>
        <taxon>Pseudomonadota</taxon>
        <taxon>Alphaproteobacteria</taxon>
        <taxon>Acetobacterales</taxon>
        <taxon>Roseomonadaceae</taxon>
        <taxon>Paracraurococcus</taxon>
    </lineage>
</organism>
<dbReference type="SUPFAM" id="SSF52317">
    <property type="entry name" value="Class I glutamine amidotransferase-like"/>
    <property type="match status" value="1"/>
</dbReference>
<evidence type="ECO:0000256" key="2">
    <source>
        <dbReference type="ARBA" id="ARBA00022670"/>
    </source>
</evidence>
<dbReference type="Pfam" id="PF03575">
    <property type="entry name" value="Peptidase_S51"/>
    <property type="match status" value="1"/>
</dbReference>
<protein>
    <submittedName>
        <fullName evidence="5">Type 1 glutamine amidotransferase-like domain-containing protein</fullName>
    </submittedName>
</protein>
<dbReference type="Proteomes" id="UP001243009">
    <property type="component" value="Unassembled WGS sequence"/>
</dbReference>
<evidence type="ECO:0000313" key="6">
    <source>
        <dbReference type="Proteomes" id="UP001243009"/>
    </source>
</evidence>
<dbReference type="RefSeq" id="WP_305108081.1">
    <property type="nucleotide sequence ID" value="NZ_JAUTWS010000076.1"/>
</dbReference>
<keyword evidence="3" id="KW-0378">Hydrolase</keyword>
<dbReference type="Gene3D" id="3.40.50.880">
    <property type="match status" value="1"/>
</dbReference>
<evidence type="ECO:0000313" key="5">
    <source>
        <dbReference type="EMBL" id="MDO9713221.1"/>
    </source>
</evidence>
<accession>A0ABT9EAP2</accession>
<comment type="similarity">
    <text evidence="1">Belongs to the peptidase S51 family.</text>
</comment>
<comment type="caution">
    <text evidence="5">The sequence shown here is derived from an EMBL/GenBank/DDBJ whole genome shotgun (WGS) entry which is preliminary data.</text>
</comment>
<name>A0ABT9EAP2_9PROT</name>
<sequence>MRLILAGGGDATRSSKVDSFYRSLNPGRRTIACIPHAIAPAEGAWEGAERWLLERPALKGFAAHTIGDLAGAEPATLSSFHSLFVMGGNTFTLLACVKAAGFGSKLRAVLDEVPIYGTSAGAIILGHDIESAQVGPEPDENTAGLLDLGAFDLLGGYNAYTHFAPEQSRLLADFCRRANRPCIALSEAAGVFVEDQEITSIGADPVVIAYPSGASVRLEEGHTIRLLAFTEDA</sequence>
<keyword evidence="2" id="KW-0645">Protease</keyword>